<keyword evidence="24" id="KW-1185">Reference proteome</keyword>
<feature type="region of interest" description="Disordered" evidence="20">
    <location>
        <begin position="1"/>
        <end position="30"/>
    </location>
</feature>
<dbReference type="NCBIfam" id="TIGR02074">
    <property type="entry name" value="PBP_1a_fam"/>
    <property type="match status" value="1"/>
</dbReference>
<comment type="pathway">
    <text evidence="19">Glycan biosynthesis.</text>
</comment>
<dbReference type="SUPFAM" id="SSF56601">
    <property type="entry name" value="beta-lactamase/transpeptidase-like"/>
    <property type="match status" value="1"/>
</dbReference>
<dbReference type="GO" id="GO:0009002">
    <property type="term" value="F:serine-type D-Ala-D-Ala carboxypeptidase activity"/>
    <property type="evidence" value="ECO:0007669"/>
    <property type="project" value="UniProtKB-EC"/>
</dbReference>
<keyword evidence="12" id="KW-0133">Cell shape</keyword>
<dbReference type="Gene3D" id="3.40.710.10">
    <property type="entry name" value="DD-peptidase/beta-lactamase superfamily"/>
    <property type="match status" value="1"/>
</dbReference>
<feature type="domain" description="Penicillin-binding protein transpeptidase" evidence="21">
    <location>
        <begin position="356"/>
        <end position="642"/>
    </location>
</feature>
<protein>
    <recommendedName>
        <fullName evidence="6">Penicillin-binding protein 1A</fullName>
        <ecNumber evidence="17">2.4.99.28</ecNumber>
        <ecNumber evidence="5">3.4.16.4</ecNumber>
    </recommendedName>
</protein>
<dbReference type="FunFam" id="1.10.3810.10:FF:000001">
    <property type="entry name" value="Penicillin-binding protein 1A"/>
    <property type="match status" value="1"/>
</dbReference>
<comment type="catalytic activity">
    <reaction evidence="18">
        <text>[GlcNAc-(1-&gt;4)-Mur2Ac(oyl-L-Ala-gamma-D-Glu-L-Lys-D-Ala-D-Ala)](n)-di-trans,octa-cis-undecaprenyl diphosphate + beta-D-GlcNAc-(1-&gt;4)-Mur2Ac(oyl-L-Ala-gamma-D-Glu-L-Lys-D-Ala-D-Ala)-di-trans,octa-cis-undecaprenyl diphosphate = [GlcNAc-(1-&gt;4)-Mur2Ac(oyl-L-Ala-gamma-D-Glu-L-Lys-D-Ala-D-Ala)](n+1)-di-trans,octa-cis-undecaprenyl diphosphate + di-trans,octa-cis-undecaprenyl diphosphate + H(+)</text>
        <dbReference type="Rhea" id="RHEA:23708"/>
        <dbReference type="Rhea" id="RHEA-COMP:9602"/>
        <dbReference type="Rhea" id="RHEA-COMP:9603"/>
        <dbReference type="ChEBI" id="CHEBI:15378"/>
        <dbReference type="ChEBI" id="CHEBI:58405"/>
        <dbReference type="ChEBI" id="CHEBI:60033"/>
        <dbReference type="ChEBI" id="CHEBI:78435"/>
        <dbReference type="EC" id="2.4.99.28"/>
    </reaction>
</comment>
<evidence type="ECO:0000256" key="7">
    <source>
        <dbReference type="ARBA" id="ARBA00022645"/>
    </source>
</evidence>
<keyword evidence="8" id="KW-0645">Protease</keyword>
<feature type="region of interest" description="Disordered" evidence="20">
    <location>
        <begin position="667"/>
        <end position="725"/>
    </location>
</feature>
<dbReference type="OrthoDB" id="9766909at2"/>
<name>A0A2N3LL33_9BACI</name>
<feature type="compositionally biased region" description="Basic residues" evidence="20">
    <location>
        <begin position="704"/>
        <end position="725"/>
    </location>
</feature>
<feature type="compositionally biased region" description="Basic residues" evidence="20">
    <location>
        <begin position="20"/>
        <end position="30"/>
    </location>
</feature>
<evidence type="ECO:0000256" key="14">
    <source>
        <dbReference type="ARBA" id="ARBA00023268"/>
    </source>
</evidence>
<dbReference type="GO" id="GO:0008360">
    <property type="term" value="P:regulation of cell shape"/>
    <property type="evidence" value="ECO:0007669"/>
    <property type="project" value="UniProtKB-KW"/>
</dbReference>
<dbReference type="InterPro" id="IPR036950">
    <property type="entry name" value="PBP_transglycosylase"/>
</dbReference>
<sequence length="725" mass="81101">MSEERYRYRQERIQAEKAKQKQKKSKRLTKKRSWMKKIGIACILLCVISVGIGAAEVANMMKDTPKLDSSKLVVPLSTKFYDKDGKFLYEYGKERRTEITYSQLPKMLEHAFIATEDARFYEHHGVDIKGTSRAILENLTGHFGAQGGSTITQQVIKNSFLTPEKTIKRKVQEWELAYQLEKKYSKHQILMMYLNKIYLGNGSYGVAAAAKTYYGIDSNKLNQLTLPEVAMLAGLPQSPNNYDPTIAENRTAATNRRNVVLNAMYKQGYISEKEMAAAKDAPITKGLIPRSKNQGMPYAAFLDAVVKEVEGKLKNVDITSDGLSIYTTLDPKAQEYADKMMNTDSIIAYPNDRFQGAFTFLDTKTGEVRAIGSGRKDYKASFKGNNFAIDISRQPGSSFKPILDYGPTIENLKWSTAHPLNDQPTTYSTGQSISNWDHQYHGELSIRKALQYSYNIPALLTLREVGIPKAQNFAEKLGITFKDNTVYESYSIGSNAVNPLEMAGAYSAFGNNGVYNAPHFVQKVVFPNGKVVSFKPEPEIVMHDYTAYLVTDMLRTVVKSGTGTTANVPGLDLAGKTGTTNFTDKTIGEFGYPQDATNDSWMVGYTPQYTMAVWTGYVKNGSGNYMLGNTTKISQLMFKNMMQTFGTDKSRFQQPSDVYRQNNELYIKGGENVPPPALPKNNNDHNKAANKQQNKQKPSGPKQPPKHGPKPKHGPMHKHNKGKKH</sequence>
<comment type="caution">
    <text evidence="23">The sequence shown here is derived from an EMBL/GenBank/DDBJ whole genome shotgun (WGS) entry which is preliminary data.</text>
</comment>
<evidence type="ECO:0000256" key="2">
    <source>
        <dbReference type="ARBA" id="ARBA00004752"/>
    </source>
</evidence>
<dbReference type="EC" id="3.4.16.4" evidence="5"/>
<keyword evidence="13" id="KW-0573">Peptidoglycan synthesis</keyword>
<dbReference type="GO" id="GO:0008955">
    <property type="term" value="F:peptidoglycan glycosyltransferase activity"/>
    <property type="evidence" value="ECO:0007669"/>
    <property type="project" value="UniProtKB-EC"/>
</dbReference>
<keyword evidence="7" id="KW-0121">Carboxypeptidase</keyword>
<gene>
    <name evidence="23" type="ORF">CWO92_08630</name>
</gene>
<proteinExistence type="inferred from homology"/>
<dbReference type="SUPFAM" id="SSF53955">
    <property type="entry name" value="Lysozyme-like"/>
    <property type="match status" value="1"/>
</dbReference>
<keyword evidence="15" id="KW-0961">Cell wall biogenesis/degradation</keyword>
<comment type="similarity">
    <text evidence="3">In the C-terminal section; belongs to the transpeptidase family.</text>
</comment>
<evidence type="ECO:0000256" key="1">
    <source>
        <dbReference type="ARBA" id="ARBA00003921"/>
    </source>
</evidence>
<comment type="function">
    <text evidence="1">Cell wall formation.</text>
</comment>
<dbReference type="GO" id="GO:0008658">
    <property type="term" value="F:penicillin binding"/>
    <property type="evidence" value="ECO:0007669"/>
    <property type="project" value="InterPro"/>
</dbReference>
<dbReference type="GO" id="GO:0006508">
    <property type="term" value="P:proteolysis"/>
    <property type="evidence" value="ECO:0007669"/>
    <property type="project" value="UniProtKB-KW"/>
</dbReference>
<accession>A0A2N3LL33</accession>
<keyword evidence="11" id="KW-0378">Hydrolase</keyword>
<evidence type="ECO:0000256" key="17">
    <source>
        <dbReference type="ARBA" id="ARBA00044770"/>
    </source>
</evidence>
<evidence type="ECO:0000256" key="10">
    <source>
        <dbReference type="ARBA" id="ARBA00022679"/>
    </source>
</evidence>
<evidence type="ECO:0000259" key="22">
    <source>
        <dbReference type="Pfam" id="PF00912"/>
    </source>
</evidence>
<dbReference type="Pfam" id="PF00905">
    <property type="entry name" value="Transpeptidase"/>
    <property type="match status" value="1"/>
</dbReference>
<feature type="compositionally biased region" description="Basic and acidic residues" evidence="20">
    <location>
        <begin position="1"/>
        <end position="19"/>
    </location>
</feature>
<dbReference type="AlphaFoldDB" id="A0A2N3LL33"/>
<dbReference type="InterPro" id="IPR001264">
    <property type="entry name" value="Glyco_trans_51"/>
</dbReference>
<comment type="catalytic activity">
    <reaction evidence="16">
        <text>Preferential cleavage: (Ac)2-L-Lys-D-Ala-|-D-Ala. Also transpeptidation of peptidyl-alanyl moieties that are N-acyl substituents of D-alanine.</text>
        <dbReference type="EC" id="3.4.16.4"/>
    </reaction>
</comment>
<dbReference type="InterPro" id="IPR001460">
    <property type="entry name" value="PCN-bd_Tpept"/>
</dbReference>
<keyword evidence="9" id="KW-0328">Glycosyltransferase</keyword>
<dbReference type="RefSeq" id="WP_101353810.1">
    <property type="nucleotide sequence ID" value="NZ_PIQO01000005.1"/>
</dbReference>
<evidence type="ECO:0000256" key="5">
    <source>
        <dbReference type="ARBA" id="ARBA00012448"/>
    </source>
</evidence>
<dbReference type="GO" id="GO:0071555">
    <property type="term" value="P:cell wall organization"/>
    <property type="evidence" value="ECO:0007669"/>
    <property type="project" value="UniProtKB-KW"/>
</dbReference>
<keyword evidence="10" id="KW-0808">Transferase</keyword>
<reference evidence="23 24" key="1">
    <citation type="submission" date="2017-11" db="EMBL/GenBank/DDBJ databases">
        <title>Bacillus camelliae sp. nov., isolated from pu'er tea.</title>
        <authorList>
            <person name="Niu L."/>
        </authorList>
    </citation>
    <scope>NUCLEOTIDE SEQUENCE [LARGE SCALE GENOMIC DNA]</scope>
    <source>
        <strain evidence="23 24">7578-1</strain>
    </source>
</reference>
<dbReference type="Pfam" id="PF00912">
    <property type="entry name" value="Transgly"/>
    <property type="match status" value="1"/>
</dbReference>
<dbReference type="InterPro" id="IPR012338">
    <property type="entry name" value="Beta-lactam/transpept-like"/>
</dbReference>
<evidence type="ECO:0000313" key="24">
    <source>
        <dbReference type="Proteomes" id="UP000233440"/>
    </source>
</evidence>
<dbReference type="Gene3D" id="1.10.3810.10">
    <property type="entry name" value="Biosynthetic peptidoglycan transglycosylase-like"/>
    <property type="match status" value="1"/>
</dbReference>
<feature type="compositionally biased region" description="Low complexity" evidence="20">
    <location>
        <begin position="689"/>
        <end position="700"/>
    </location>
</feature>
<evidence type="ECO:0000256" key="11">
    <source>
        <dbReference type="ARBA" id="ARBA00022801"/>
    </source>
</evidence>
<evidence type="ECO:0000313" key="23">
    <source>
        <dbReference type="EMBL" id="PKR85254.1"/>
    </source>
</evidence>
<evidence type="ECO:0000256" key="8">
    <source>
        <dbReference type="ARBA" id="ARBA00022670"/>
    </source>
</evidence>
<dbReference type="InterPro" id="IPR050396">
    <property type="entry name" value="Glycosyltr_51/Transpeptidase"/>
</dbReference>
<dbReference type="GO" id="GO:0009252">
    <property type="term" value="P:peptidoglycan biosynthetic process"/>
    <property type="evidence" value="ECO:0007669"/>
    <property type="project" value="UniProtKB-KW"/>
</dbReference>
<evidence type="ECO:0000256" key="4">
    <source>
        <dbReference type="ARBA" id="ARBA00007739"/>
    </source>
</evidence>
<comment type="pathway">
    <text evidence="2">Cell wall biogenesis; peptidoglycan biosynthesis.</text>
</comment>
<dbReference type="InterPro" id="IPR023346">
    <property type="entry name" value="Lysozyme-like_dom_sf"/>
</dbReference>
<dbReference type="PANTHER" id="PTHR32282:SF29">
    <property type="entry name" value="PENICILLIN-BINDING PROTEIN 1A"/>
    <property type="match status" value="1"/>
</dbReference>
<evidence type="ECO:0000256" key="15">
    <source>
        <dbReference type="ARBA" id="ARBA00023316"/>
    </source>
</evidence>
<feature type="domain" description="Glycosyl transferase family 51" evidence="22">
    <location>
        <begin position="85"/>
        <end position="264"/>
    </location>
</feature>
<evidence type="ECO:0000259" key="21">
    <source>
        <dbReference type="Pfam" id="PF00905"/>
    </source>
</evidence>
<evidence type="ECO:0000256" key="12">
    <source>
        <dbReference type="ARBA" id="ARBA00022960"/>
    </source>
</evidence>
<evidence type="ECO:0000256" key="3">
    <source>
        <dbReference type="ARBA" id="ARBA00007090"/>
    </source>
</evidence>
<dbReference type="EC" id="2.4.99.28" evidence="17"/>
<organism evidence="23 24">
    <name type="scientific">Heyndrickxia camelliae</name>
    <dbReference type="NCBI Taxonomy" id="1707093"/>
    <lineage>
        <taxon>Bacteria</taxon>
        <taxon>Bacillati</taxon>
        <taxon>Bacillota</taxon>
        <taxon>Bacilli</taxon>
        <taxon>Bacillales</taxon>
        <taxon>Bacillaceae</taxon>
        <taxon>Heyndrickxia</taxon>
    </lineage>
</organism>
<evidence type="ECO:0000256" key="18">
    <source>
        <dbReference type="ARBA" id="ARBA00049902"/>
    </source>
</evidence>
<dbReference type="PANTHER" id="PTHR32282">
    <property type="entry name" value="BINDING PROTEIN TRANSPEPTIDASE, PUTATIVE-RELATED"/>
    <property type="match status" value="1"/>
</dbReference>
<evidence type="ECO:0000256" key="13">
    <source>
        <dbReference type="ARBA" id="ARBA00022984"/>
    </source>
</evidence>
<evidence type="ECO:0000256" key="6">
    <source>
        <dbReference type="ARBA" id="ARBA00018638"/>
    </source>
</evidence>
<comment type="similarity">
    <text evidence="4">In the N-terminal section; belongs to the glycosyltransferase 51 family.</text>
</comment>
<evidence type="ECO:0000256" key="16">
    <source>
        <dbReference type="ARBA" id="ARBA00034000"/>
    </source>
</evidence>
<dbReference type="EMBL" id="PIQO01000005">
    <property type="protein sequence ID" value="PKR85254.1"/>
    <property type="molecule type" value="Genomic_DNA"/>
</dbReference>
<evidence type="ECO:0000256" key="9">
    <source>
        <dbReference type="ARBA" id="ARBA00022676"/>
    </source>
</evidence>
<dbReference type="Proteomes" id="UP000233440">
    <property type="component" value="Unassembled WGS sequence"/>
</dbReference>
<evidence type="ECO:0000256" key="20">
    <source>
        <dbReference type="SAM" id="MobiDB-lite"/>
    </source>
</evidence>
<evidence type="ECO:0000256" key="19">
    <source>
        <dbReference type="ARBA" id="ARBA00060592"/>
    </source>
</evidence>
<dbReference type="FunFam" id="3.40.710.10:FF:000020">
    <property type="entry name" value="Penicillin-binding protein 1A"/>
    <property type="match status" value="1"/>
</dbReference>
<keyword evidence="14" id="KW-0511">Multifunctional enzyme</keyword>